<feature type="compositionally biased region" description="Low complexity" evidence="1">
    <location>
        <begin position="310"/>
        <end position="324"/>
    </location>
</feature>
<comment type="caution">
    <text evidence="2">The sequence shown here is derived from an EMBL/GenBank/DDBJ whole genome shotgun (WGS) entry which is preliminary data.</text>
</comment>
<reference evidence="2 3" key="1">
    <citation type="journal article" date="2022" name="bioRxiv">
        <title>Genomics of Preaxostyla Flagellates Illuminates Evolutionary Transitions and the Path Towards Mitochondrial Loss.</title>
        <authorList>
            <person name="Novak L.V.F."/>
            <person name="Treitli S.C."/>
            <person name="Pyrih J."/>
            <person name="Halakuc P."/>
            <person name="Pipaliya S.V."/>
            <person name="Vacek V."/>
            <person name="Brzon O."/>
            <person name="Soukal P."/>
            <person name="Eme L."/>
            <person name="Dacks J.B."/>
            <person name="Karnkowska A."/>
            <person name="Elias M."/>
            <person name="Hampl V."/>
        </authorList>
    </citation>
    <scope>NUCLEOTIDE SEQUENCE [LARGE SCALE GENOMIC DNA]</scope>
    <source>
        <strain evidence="2">NAU3</strain>
        <tissue evidence="2">Gut</tissue>
    </source>
</reference>
<organism evidence="2 3">
    <name type="scientific">Blattamonas nauphoetae</name>
    <dbReference type="NCBI Taxonomy" id="2049346"/>
    <lineage>
        <taxon>Eukaryota</taxon>
        <taxon>Metamonada</taxon>
        <taxon>Preaxostyla</taxon>
        <taxon>Oxymonadida</taxon>
        <taxon>Blattamonas</taxon>
    </lineage>
</organism>
<feature type="region of interest" description="Disordered" evidence="1">
    <location>
        <begin position="301"/>
        <end position="324"/>
    </location>
</feature>
<evidence type="ECO:0000256" key="1">
    <source>
        <dbReference type="SAM" id="MobiDB-lite"/>
    </source>
</evidence>
<evidence type="ECO:0000313" key="3">
    <source>
        <dbReference type="Proteomes" id="UP001281761"/>
    </source>
</evidence>
<dbReference type="Proteomes" id="UP001281761">
    <property type="component" value="Unassembled WGS sequence"/>
</dbReference>
<evidence type="ECO:0000313" key="2">
    <source>
        <dbReference type="EMBL" id="KAK2943934.1"/>
    </source>
</evidence>
<gene>
    <name evidence="2" type="ORF">BLNAU_21137</name>
</gene>
<proteinExistence type="predicted"/>
<name>A0ABQ9WWR4_9EUKA</name>
<accession>A0ABQ9WWR4</accession>
<protein>
    <submittedName>
        <fullName evidence="2">Uncharacterized protein</fullName>
    </submittedName>
</protein>
<sequence>MSEQTSTASKDSDESLLKHENVKSLTSLVASKCESGEEVEWKELMEWFVCAVIGLNSKGLESNGSFWFDWDDVVVDGFGTARINLSPSHSDSSPLHSPQSFSGCITRLSLLFLDFIDQLSISKCLPKLVEQPSKKTVISSVIRHLMHLLINTGNLILTCDTLTFENTVTNIVNSSTNYLVQYDRDLTDTMMLSVQHVYDEIFSMEQQGLVKHADRLNDSAIPYFGPYHGEFADLFDPELAKMRKQFDPDLYTDANRISSWKKLLQKVVCGEEVEDDTSFLKLSFFRPTLLSLQAKFQTLASPKDGPDDNSTLSLHSSHSSPLTSLDAHLDPSLRTHSSSPNFRQESLRLLTILHSLLTSPLTYSNPEHFPSDIFETKFIFDKVEPVNPNERFNSSLFDVGDDEILTRSLIRCHSAFKSVGAEKCIDDLFNFIDRLVFILHTSDSFLRTAAFFLFKDLVETSCVLPLLPHLWDRLRYAFRDGQLEEQFSLIWISMFWNLDTLNKRSLPPFPAAEFDWDGLISADLHDFQTFICSIRLLEYLRFCSITFKMPTTELTRIILSFEQHQDAVSRIDLIFHDIQERENPHRHQASLVSFCLLVSLRTDFDFPPIVTTVITQHTDITGAPLLCHENKVFFLCHTSLGKGGLSGPKNSK</sequence>
<dbReference type="EMBL" id="JARBJD010000321">
    <property type="protein sequence ID" value="KAK2943934.1"/>
    <property type="molecule type" value="Genomic_DNA"/>
</dbReference>
<keyword evidence="3" id="KW-1185">Reference proteome</keyword>